<sequence>MPITINDGSVFDVPAQTVINTVNCVGVMGKGLAKECAIRFPEMESIYKDKCRRRVLSPGKLYLYTAGTPWILNFPTKIHWRNPSQIEWIESGLATLRRVYPQMGLTSLNVPQLGCANGGLAWPEVKDLIYLYLDLPDLQVNICLNNL</sequence>
<protein>
    <submittedName>
        <fullName evidence="2">Appr-1-p processing enzyme family protein</fullName>
    </submittedName>
</protein>
<dbReference type="Gene3D" id="3.40.220.10">
    <property type="entry name" value="Leucine Aminopeptidase, subunit E, domain 1"/>
    <property type="match status" value="1"/>
</dbReference>
<dbReference type="SUPFAM" id="SSF52949">
    <property type="entry name" value="Macro domain-like"/>
    <property type="match status" value="1"/>
</dbReference>
<evidence type="ECO:0000313" key="2">
    <source>
        <dbReference type="EMBL" id="CAD5235997.1"/>
    </source>
</evidence>
<proteinExistence type="predicted"/>
<dbReference type="PANTHER" id="PTHR12521:SF0">
    <property type="entry name" value="ADP-RIBOSE GLYCOHYDROLASE OARD1"/>
    <property type="match status" value="1"/>
</dbReference>
<organism evidence="2 3">
    <name type="scientific">Klebsiella phage vB_KvM-Eowyn</name>
    <dbReference type="NCBI Taxonomy" id="2762819"/>
    <lineage>
        <taxon>Viruses</taxon>
        <taxon>Duplodnaviria</taxon>
        <taxon>Heunggongvirae</taxon>
        <taxon>Uroviricota</taxon>
        <taxon>Caudoviricetes</taxon>
        <taxon>Chimalliviridae</taxon>
        <taxon>Eowynvirus</taxon>
        <taxon>Eowynvirus eowyn</taxon>
    </lineage>
</organism>
<gene>
    <name evidence="2" type="ORF">LLCLJKAH_00008</name>
</gene>
<dbReference type="InterPro" id="IPR043472">
    <property type="entry name" value="Macro_dom-like"/>
</dbReference>
<dbReference type="Pfam" id="PF01661">
    <property type="entry name" value="Macro"/>
    <property type="match status" value="1"/>
</dbReference>
<reference evidence="2 3" key="1">
    <citation type="submission" date="2020-09" db="EMBL/GenBank/DDBJ databases">
        <authorList>
            <person name="Jameson E."/>
        </authorList>
    </citation>
    <scope>NUCLEOTIDE SEQUENCE [LARGE SCALE GENOMIC DNA]</scope>
</reference>
<evidence type="ECO:0000259" key="1">
    <source>
        <dbReference type="PROSITE" id="PS51154"/>
    </source>
</evidence>
<dbReference type="EMBL" id="LR881104">
    <property type="protein sequence ID" value="CAD5235997.1"/>
    <property type="molecule type" value="Genomic_DNA"/>
</dbReference>
<accession>A0A7R8MJD2</accession>
<dbReference type="InterPro" id="IPR002589">
    <property type="entry name" value="Macro_dom"/>
</dbReference>
<dbReference type="SMART" id="SM00506">
    <property type="entry name" value="A1pp"/>
    <property type="match status" value="1"/>
</dbReference>
<keyword evidence="3" id="KW-1185">Reference proteome</keyword>
<dbReference type="InterPro" id="IPR050892">
    <property type="entry name" value="ADP-ribose_metab_enzymes"/>
</dbReference>
<feature type="domain" description="Macro" evidence="1">
    <location>
        <begin position="1"/>
        <end position="147"/>
    </location>
</feature>
<dbReference type="PANTHER" id="PTHR12521">
    <property type="entry name" value="PROTEIN C6ORF130"/>
    <property type="match status" value="1"/>
</dbReference>
<evidence type="ECO:0000313" key="3">
    <source>
        <dbReference type="Proteomes" id="UP000596247"/>
    </source>
</evidence>
<dbReference type="GO" id="GO:0140291">
    <property type="term" value="P:peptidyl-glutamate ADP-deribosylation"/>
    <property type="evidence" value="ECO:0007669"/>
    <property type="project" value="TreeGrafter"/>
</dbReference>
<dbReference type="PROSITE" id="PS51154">
    <property type="entry name" value="MACRO"/>
    <property type="match status" value="1"/>
</dbReference>
<name>A0A7R8MJD2_9CAUD</name>
<dbReference type="Proteomes" id="UP000596247">
    <property type="component" value="Chromosome"/>
</dbReference>